<dbReference type="InterPro" id="IPR005119">
    <property type="entry name" value="LysR_subst-bd"/>
</dbReference>
<dbReference type="FunFam" id="1.10.10.10:FF:000001">
    <property type="entry name" value="LysR family transcriptional regulator"/>
    <property type="match status" value="1"/>
</dbReference>
<keyword evidence="2" id="KW-0805">Transcription regulation</keyword>
<dbReference type="InterPro" id="IPR036388">
    <property type="entry name" value="WH-like_DNA-bd_sf"/>
</dbReference>
<dbReference type="PRINTS" id="PR00039">
    <property type="entry name" value="HTHLYSR"/>
</dbReference>
<dbReference type="InterPro" id="IPR050176">
    <property type="entry name" value="LTTR"/>
</dbReference>
<comment type="caution">
    <text evidence="6">The sequence shown here is derived from an EMBL/GenBank/DDBJ whole genome shotgun (WGS) entry which is preliminary data.</text>
</comment>
<evidence type="ECO:0000313" key="6">
    <source>
        <dbReference type="EMBL" id="PTX51173.1"/>
    </source>
</evidence>
<keyword evidence="7" id="KW-1185">Reference proteome</keyword>
<dbReference type="Proteomes" id="UP000244224">
    <property type="component" value="Unassembled WGS sequence"/>
</dbReference>
<sequence>MTPLDSDLLRSFLTLVEEGSVTGAAARLGRTQSAVSMQLKRLEDHAGHSLFLRAPRGLVLTPAGQRLLPHARTAVAAVARAAEVMEDRAETAPLRLGLPPEYVEQLLPRLVPAMASLHPEAQLTLRSDYSIPGLAALEAGELDFMIYFDTVVQPGQGELLAMDPTVWVTSRQHAQHLRRPLPIASYLESDWCQSHMIGSLERRGIDWRSVFECDTTHGFWTVVRQGFAVVALARSAIPPDCRELTEAEGFPLVDASCVMLRRRAGVEGPAADSLAILLRQIFATLPEGTAHAARP</sequence>
<dbReference type="InterPro" id="IPR036390">
    <property type="entry name" value="WH_DNA-bd_sf"/>
</dbReference>
<keyword evidence="3 6" id="KW-0238">DNA-binding</keyword>
<feature type="domain" description="HTH lysR-type" evidence="5">
    <location>
        <begin position="4"/>
        <end position="61"/>
    </location>
</feature>
<dbReference type="Pfam" id="PF03466">
    <property type="entry name" value="LysR_substrate"/>
    <property type="match status" value="1"/>
</dbReference>
<dbReference type="AlphaFoldDB" id="A0A2T6B560"/>
<dbReference type="RefSeq" id="WP_108128522.1">
    <property type="nucleotide sequence ID" value="NZ_QBKP01000004.1"/>
</dbReference>
<evidence type="ECO:0000259" key="5">
    <source>
        <dbReference type="PROSITE" id="PS50931"/>
    </source>
</evidence>
<gene>
    <name evidence="6" type="ORF">C8N34_104293</name>
</gene>
<dbReference type="SUPFAM" id="SSF46785">
    <property type="entry name" value="Winged helix' DNA-binding domain"/>
    <property type="match status" value="1"/>
</dbReference>
<accession>A0A2T6B560</accession>
<dbReference type="InterPro" id="IPR000847">
    <property type="entry name" value="LysR_HTH_N"/>
</dbReference>
<dbReference type="PANTHER" id="PTHR30579">
    <property type="entry name" value="TRANSCRIPTIONAL REGULATOR"/>
    <property type="match status" value="1"/>
</dbReference>
<dbReference type="Pfam" id="PF00126">
    <property type="entry name" value="HTH_1"/>
    <property type="match status" value="1"/>
</dbReference>
<dbReference type="SUPFAM" id="SSF53850">
    <property type="entry name" value="Periplasmic binding protein-like II"/>
    <property type="match status" value="1"/>
</dbReference>
<evidence type="ECO:0000256" key="1">
    <source>
        <dbReference type="ARBA" id="ARBA00009437"/>
    </source>
</evidence>
<dbReference type="EMBL" id="QBKP01000004">
    <property type="protein sequence ID" value="PTX51173.1"/>
    <property type="molecule type" value="Genomic_DNA"/>
</dbReference>
<proteinExistence type="inferred from homology"/>
<dbReference type="PANTHER" id="PTHR30579:SF7">
    <property type="entry name" value="HTH-TYPE TRANSCRIPTIONAL REGULATOR LRHA-RELATED"/>
    <property type="match status" value="1"/>
</dbReference>
<evidence type="ECO:0000256" key="2">
    <source>
        <dbReference type="ARBA" id="ARBA00023015"/>
    </source>
</evidence>
<dbReference type="OrthoDB" id="9803735at2"/>
<dbReference type="PROSITE" id="PS50931">
    <property type="entry name" value="HTH_LYSR"/>
    <property type="match status" value="1"/>
</dbReference>
<reference evidence="6 7" key="1">
    <citation type="submission" date="2018-04" db="EMBL/GenBank/DDBJ databases">
        <title>Genomic Encyclopedia of Archaeal and Bacterial Type Strains, Phase II (KMG-II): from individual species to whole genera.</title>
        <authorList>
            <person name="Goeker M."/>
        </authorList>
    </citation>
    <scope>NUCLEOTIDE SEQUENCE [LARGE SCALE GENOMIC DNA]</scope>
    <source>
        <strain evidence="6 7">DSM 21823</strain>
    </source>
</reference>
<name>A0A2T6B560_9RHOB</name>
<evidence type="ECO:0000256" key="4">
    <source>
        <dbReference type="ARBA" id="ARBA00023163"/>
    </source>
</evidence>
<protein>
    <submittedName>
        <fullName evidence="6">DNA-binding transcriptional LysR family regulator</fullName>
    </submittedName>
</protein>
<keyword evidence="4" id="KW-0804">Transcription</keyword>
<dbReference type="Gene3D" id="3.40.190.10">
    <property type="entry name" value="Periplasmic binding protein-like II"/>
    <property type="match status" value="2"/>
</dbReference>
<dbReference type="Gene3D" id="1.10.10.10">
    <property type="entry name" value="Winged helix-like DNA-binding domain superfamily/Winged helix DNA-binding domain"/>
    <property type="match status" value="1"/>
</dbReference>
<organism evidence="6 7">
    <name type="scientific">Gemmobacter caeni</name>
    <dbReference type="NCBI Taxonomy" id="589035"/>
    <lineage>
        <taxon>Bacteria</taxon>
        <taxon>Pseudomonadati</taxon>
        <taxon>Pseudomonadota</taxon>
        <taxon>Alphaproteobacteria</taxon>
        <taxon>Rhodobacterales</taxon>
        <taxon>Paracoccaceae</taxon>
        <taxon>Gemmobacter</taxon>
    </lineage>
</organism>
<evidence type="ECO:0000313" key="7">
    <source>
        <dbReference type="Proteomes" id="UP000244224"/>
    </source>
</evidence>
<dbReference type="GO" id="GO:0003677">
    <property type="term" value="F:DNA binding"/>
    <property type="evidence" value="ECO:0007669"/>
    <property type="project" value="UniProtKB-KW"/>
</dbReference>
<dbReference type="GO" id="GO:0003700">
    <property type="term" value="F:DNA-binding transcription factor activity"/>
    <property type="evidence" value="ECO:0007669"/>
    <property type="project" value="InterPro"/>
</dbReference>
<comment type="similarity">
    <text evidence="1">Belongs to the LysR transcriptional regulatory family.</text>
</comment>
<evidence type="ECO:0000256" key="3">
    <source>
        <dbReference type="ARBA" id="ARBA00023125"/>
    </source>
</evidence>